<name>A0A0S2DTB0_LYSAN</name>
<dbReference type="KEGG" id="laq:GLA29479_893"/>
<accession>A0A0S2DTB0</accession>
<dbReference type="Proteomes" id="UP000060787">
    <property type="component" value="Chromosome"/>
</dbReference>
<dbReference type="STRING" id="84531.LA76x_3732"/>
<reference evidence="2 3" key="1">
    <citation type="journal article" date="2015" name="BMC Genomics">
        <title>Comparative genomics and metabolic profiling of the genus Lysobacter.</title>
        <authorList>
            <person name="de Bruijn I."/>
            <person name="Cheng X."/>
            <person name="de Jager V."/>
            <person name="Exposito R.G."/>
            <person name="Watrous J."/>
            <person name="Patel N."/>
            <person name="Postma J."/>
            <person name="Dorrestein P.C."/>
            <person name="Kobayashi D."/>
            <person name="Raaijmakers J.M."/>
        </authorList>
    </citation>
    <scope>NUCLEOTIDE SEQUENCE [LARGE SCALE GENOMIC DNA]</scope>
    <source>
        <strain evidence="2 3">76</strain>
    </source>
</reference>
<dbReference type="OrthoDB" id="9965707at2"/>
<organism evidence="2 3">
    <name type="scientific">Lysobacter antibioticus</name>
    <dbReference type="NCBI Taxonomy" id="84531"/>
    <lineage>
        <taxon>Bacteria</taxon>
        <taxon>Pseudomonadati</taxon>
        <taxon>Pseudomonadota</taxon>
        <taxon>Gammaproteobacteria</taxon>
        <taxon>Lysobacterales</taxon>
        <taxon>Lysobacteraceae</taxon>
        <taxon>Lysobacter</taxon>
    </lineage>
</organism>
<feature type="transmembrane region" description="Helical" evidence="1">
    <location>
        <begin position="92"/>
        <end position="112"/>
    </location>
</feature>
<feature type="transmembrane region" description="Helical" evidence="1">
    <location>
        <begin position="118"/>
        <end position="141"/>
    </location>
</feature>
<keyword evidence="1" id="KW-0472">Membrane</keyword>
<keyword evidence="3" id="KW-1185">Reference proteome</keyword>
<feature type="transmembrane region" description="Helical" evidence="1">
    <location>
        <begin position="6"/>
        <end position="24"/>
    </location>
</feature>
<dbReference type="AlphaFoldDB" id="A0A0S2DTB0"/>
<proteinExistence type="predicted"/>
<dbReference type="KEGG" id="lab:LA76x_3732"/>
<keyword evidence="1" id="KW-1133">Transmembrane helix</keyword>
<evidence type="ECO:0008006" key="4">
    <source>
        <dbReference type="Google" id="ProtNLM"/>
    </source>
</evidence>
<dbReference type="EMBL" id="CP011129">
    <property type="protein sequence ID" value="ALN81854.1"/>
    <property type="molecule type" value="Genomic_DNA"/>
</dbReference>
<evidence type="ECO:0000313" key="2">
    <source>
        <dbReference type="EMBL" id="ALN81854.1"/>
    </source>
</evidence>
<sequence length="147" mass="15271">MKQVFYGFGVFVVAFLIGAGLARFGAPGDDTAMLIGGGMLAVGLVLGYKALEAVALLFAPVVLARMAVRWAATGSPVPRDQRGERGVWLARLIFIPLYGAYSLVTGAIVGAFPGGYGLFLTGLLYGVVGLVFAGLAVGVVLKWFGEN</sequence>
<evidence type="ECO:0000256" key="1">
    <source>
        <dbReference type="SAM" id="Phobius"/>
    </source>
</evidence>
<dbReference type="RefSeq" id="WP_057918779.1">
    <property type="nucleotide sequence ID" value="NZ_CP011129.1"/>
</dbReference>
<evidence type="ECO:0000313" key="3">
    <source>
        <dbReference type="Proteomes" id="UP000060787"/>
    </source>
</evidence>
<dbReference type="PATRIC" id="fig|84531.7.peg.888"/>
<protein>
    <recommendedName>
        <fullName evidence="4">Transmembrane protein</fullName>
    </recommendedName>
</protein>
<keyword evidence="1" id="KW-0812">Transmembrane</keyword>
<gene>
    <name evidence="2" type="ORF">LA76x_3732</name>
</gene>